<keyword evidence="2" id="KW-1185">Reference proteome</keyword>
<organism evidence="1 2">
    <name type="scientific">Prunus yedoensis var. nudiflora</name>
    <dbReference type="NCBI Taxonomy" id="2094558"/>
    <lineage>
        <taxon>Eukaryota</taxon>
        <taxon>Viridiplantae</taxon>
        <taxon>Streptophyta</taxon>
        <taxon>Embryophyta</taxon>
        <taxon>Tracheophyta</taxon>
        <taxon>Spermatophyta</taxon>
        <taxon>Magnoliopsida</taxon>
        <taxon>eudicotyledons</taxon>
        <taxon>Gunneridae</taxon>
        <taxon>Pentapetalae</taxon>
        <taxon>rosids</taxon>
        <taxon>fabids</taxon>
        <taxon>Rosales</taxon>
        <taxon>Rosaceae</taxon>
        <taxon>Amygdaloideae</taxon>
        <taxon>Amygdaleae</taxon>
        <taxon>Prunus</taxon>
    </lineage>
</organism>
<dbReference type="Proteomes" id="UP000250321">
    <property type="component" value="Unassembled WGS sequence"/>
</dbReference>
<dbReference type="EMBL" id="PJQY01002271">
    <property type="protein sequence ID" value="PQP95136.1"/>
    <property type="molecule type" value="Genomic_DNA"/>
</dbReference>
<gene>
    <name evidence="1" type="ORF">Pyn_10568</name>
</gene>
<comment type="caution">
    <text evidence="1">The sequence shown here is derived from an EMBL/GenBank/DDBJ whole genome shotgun (WGS) entry which is preliminary data.</text>
</comment>
<evidence type="ECO:0000313" key="1">
    <source>
        <dbReference type="EMBL" id="PQP95136.1"/>
    </source>
</evidence>
<protein>
    <submittedName>
        <fullName evidence="1">F-box protein</fullName>
    </submittedName>
</protein>
<dbReference type="AlphaFoldDB" id="A0A314XRK2"/>
<evidence type="ECO:0000313" key="2">
    <source>
        <dbReference type="Proteomes" id="UP000250321"/>
    </source>
</evidence>
<dbReference type="OrthoDB" id="1894463at2759"/>
<name>A0A314XRK2_PRUYE</name>
<sequence>MSIWVMKEHGVKECWSLELTIVHVVVESPSFRVPFQDGRLSSKFGDGPVLLKFRDGQVLLHTGWKLLAYASGKGFVNVEFDGIPTVCEAHVRNPSFASPKYIIRG</sequence>
<proteinExistence type="predicted"/>
<accession>A0A314XRK2</accession>
<reference evidence="1 2" key="1">
    <citation type="submission" date="2018-02" db="EMBL/GenBank/DDBJ databases">
        <title>Draft genome of wild Prunus yedoensis var. nudiflora.</title>
        <authorList>
            <person name="Baek S."/>
            <person name="Kim J.-H."/>
            <person name="Choi K."/>
            <person name="Kim G.-B."/>
            <person name="Cho A."/>
            <person name="Jang H."/>
            <person name="Shin C.-H."/>
            <person name="Yu H.-J."/>
            <person name="Mun J.-H."/>
        </authorList>
    </citation>
    <scope>NUCLEOTIDE SEQUENCE [LARGE SCALE GENOMIC DNA]</scope>
    <source>
        <strain evidence="2">cv. Jeju island</strain>
        <tissue evidence="1">Leaf</tissue>
    </source>
</reference>